<organism evidence="2 3">
    <name type="scientific">Prorocentrum cordatum</name>
    <dbReference type="NCBI Taxonomy" id="2364126"/>
    <lineage>
        <taxon>Eukaryota</taxon>
        <taxon>Sar</taxon>
        <taxon>Alveolata</taxon>
        <taxon>Dinophyceae</taxon>
        <taxon>Prorocentrales</taxon>
        <taxon>Prorocentraceae</taxon>
        <taxon>Prorocentrum</taxon>
    </lineage>
</organism>
<keyword evidence="1" id="KW-1133">Transmembrane helix</keyword>
<proteinExistence type="predicted"/>
<evidence type="ECO:0000313" key="2">
    <source>
        <dbReference type="EMBL" id="CAK0889725.1"/>
    </source>
</evidence>
<feature type="transmembrane region" description="Helical" evidence="1">
    <location>
        <begin position="77"/>
        <end position="99"/>
    </location>
</feature>
<name>A0ABN9WU74_9DINO</name>
<keyword evidence="1" id="KW-0472">Membrane</keyword>
<evidence type="ECO:0000313" key="3">
    <source>
        <dbReference type="Proteomes" id="UP001189429"/>
    </source>
</evidence>
<feature type="transmembrane region" description="Helical" evidence="1">
    <location>
        <begin position="39"/>
        <end position="57"/>
    </location>
</feature>
<comment type="caution">
    <text evidence="2">The sequence shown here is derived from an EMBL/GenBank/DDBJ whole genome shotgun (WGS) entry which is preliminary data.</text>
</comment>
<accession>A0ABN9WU74</accession>
<keyword evidence="3" id="KW-1185">Reference proteome</keyword>
<dbReference type="EMBL" id="CAUYUJ010019259">
    <property type="protein sequence ID" value="CAK0889725.1"/>
    <property type="molecule type" value="Genomic_DNA"/>
</dbReference>
<keyword evidence="1" id="KW-0812">Transmembrane</keyword>
<gene>
    <name evidence="2" type="ORF">PCOR1329_LOCUS70190</name>
</gene>
<reference evidence="2" key="1">
    <citation type="submission" date="2023-10" db="EMBL/GenBank/DDBJ databases">
        <authorList>
            <person name="Chen Y."/>
            <person name="Shah S."/>
            <person name="Dougan E. K."/>
            <person name="Thang M."/>
            <person name="Chan C."/>
        </authorList>
    </citation>
    <scope>NUCLEOTIDE SEQUENCE [LARGE SCALE GENOMIC DNA]</scope>
</reference>
<sequence length="436" mass="48924">MAFKRFKDSEFSGDLYEMSTFMQPPAGGWLSTADCFGRALRVVLAFYVGGLLASQPLELYSFLVKYHQVFHWGGWIGWSHLIMLVSLIMWPGLLILLVCHDKLKTALKPPSEVNCFFVEPENFFARCFWAFQMVGSVPLAIFMTHGNSTAAIENAWHDYVLTKQFWRRHMEKTNMPFPQQLGQWDGSSCDWWSHAKGKSGDFIVGDVVLKLMDGCLGRGDTFLEVGRDGFDGTVAAVSRVLNEKYASIVGVLVLEWVRPKSGHEVHSFDIVTMVMPDDSIQLVSCLYWGNCRDGGSSTHDAMAGFVVDVDKEKVHSTASWYSALFAKSMGAGQNGQAGQGKGHGEVGIGSHFPGIRELCEQAIKGHESALQEAPWLHAVGWDAMFSSSGPVFFEGNYASHRIPRRVFLTWRSTMWFLSHSKRFSLLQSRRRKHITV</sequence>
<dbReference type="Proteomes" id="UP001189429">
    <property type="component" value="Unassembled WGS sequence"/>
</dbReference>
<evidence type="ECO:0000256" key="1">
    <source>
        <dbReference type="SAM" id="Phobius"/>
    </source>
</evidence>
<protein>
    <submittedName>
        <fullName evidence="2">Uncharacterized protein</fullName>
    </submittedName>
</protein>